<name>A0A1G8ECD2_9ACTN</name>
<dbReference type="EMBL" id="FNCN01000020">
    <property type="protein sequence ID" value="SDH67528.1"/>
    <property type="molecule type" value="Genomic_DNA"/>
</dbReference>
<keyword evidence="3" id="KW-1185">Reference proteome</keyword>
<reference evidence="2 3" key="1">
    <citation type="submission" date="2016-10" db="EMBL/GenBank/DDBJ databases">
        <authorList>
            <person name="de Groot N.N."/>
        </authorList>
    </citation>
    <scope>NUCLEOTIDE SEQUENCE [LARGE SCALE GENOMIC DNA]</scope>
    <source>
        <strain evidence="2 3">CPCC 201354</strain>
    </source>
</reference>
<evidence type="ECO:0000313" key="2">
    <source>
        <dbReference type="EMBL" id="SDH67528.1"/>
    </source>
</evidence>
<proteinExistence type="predicted"/>
<dbReference type="AlphaFoldDB" id="A0A1G8ECD2"/>
<accession>A0A1G8ECD2</accession>
<evidence type="ECO:0000313" key="3">
    <source>
        <dbReference type="Proteomes" id="UP000198923"/>
    </source>
</evidence>
<sequence>MGREAGGTWQPRDWRGRWIKIGDRVRLVGAGRAGTVKSADKQRGVTVQWDDGGTTHVAPHRLLRAPSSEPAAPASRQPEEPDPAATPHGADAYFTRTGQPGDAWVRYDETGDLDGWIRLDRDDPSTTVRYREVFNDPAWRSQVDAMGLREAPPPTTAVPASPLPRRRPRTDQPDRIVGLVTGIHPTQPIGQIVQHVLPLIDTVHKMPPGMPEITLAEETRPGYQGSYTGRRLLLNPHGEYPHLTVAHELMHYLDHRIGYGKGEFLSDRDIAPGGILHSWWVAAGNSRMAQALRDLRNLPDGMPFVRRQSPTGDYALTVDHDYIDYILSHREMLARSYAQWIALRTQDPKMLADLDRAIDRYGDHPIVAGTNIDGLVTSYNQFWDLPDFTQIADELEDFFIALGLLR</sequence>
<feature type="region of interest" description="Disordered" evidence="1">
    <location>
        <begin position="149"/>
        <end position="172"/>
    </location>
</feature>
<dbReference type="OrthoDB" id="3194844at2"/>
<evidence type="ECO:0000256" key="1">
    <source>
        <dbReference type="SAM" id="MobiDB-lite"/>
    </source>
</evidence>
<organism evidence="2 3">
    <name type="scientific">Sinosporangium album</name>
    <dbReference type="NCBI Taxonomy" id="504805"/>
    <lineage>
        <taxon>Bacteria</taxon>
        <taxon>Bacillati</taxon>
        <taxon>Actinomycetota</taxon>
        <taxon>Actinomycetes</taxon>
        <taxon>Streptosporangiales</taxon>
        <taxon>Streptosporangiaceae</taxon>
        <taxon>Sinosporangium</taxon>
    </lineage>
</organism>
<feature type="region of interest" description="Disordered" evidence="1">
    <location>
        <begin position="49"/>
        <end position="91"/>
    </location>
</feature>
<feature type="compositionally biased region" description="Low complexity" evidence="1">
    <location>
        <begin position="64"/>
        <end position="76"/>
    </location>
</feature>
<gene>
    <name evidence="2" type="ORF">SAMN05421505_12036</name>
</gene>
<dbReference type="STRING" id="504805.SAMN05421505_12036"/>
<dbReference type="RefSeq" id="WP_093172161.1">
    <property type="nucleotide sequence ID" value="NZ_FNCN01000020.1"/>
</dbReference>
<dbReference type="Proteomes" id="UP000198923">
    <property type="component" value="Unassembled WGS sequence"/>
</dbReference>
<protein>
    <submittedName>
        <fullName evidence="2">Uncharacterized protein</fullName>
    </submittedName>
</protein>